<dbReference type="InterPro" id="IPR001025">
    <property type="entry name" value="BAH_dom"/>
</dbReference>
<dbReference type="PROSITE" id="PS51038">
    <property type="entry name" value="BAH"/>
    <property type="match status" value="1"/>
</dbReference>
<keyword evidence="4" id="KW-1185">Reference proteome</keyword>
<feature type="region of interest" description="Disordered" evidence="1">
    <location>
        <begin position="950"/>
        <end position="1020"/>
    </location>
</feature>
<organism evidence="3 4">
    <name type="scientific">Mytilus edulis</name>
    <name type="common">Blue mussel</name>
    <dbReference type="NCBI Taxonomy" id="6550"/>
    <lineage>
        <taxon>Eukaryota</taxon>
        <taxon>Metazoa</taxon>
        <taxon>Spiralia</taxon>
        <taxon>Lophotrochozoa</taxon>
        <taxon>Mollusca</taxon>
        <taxon>Bivalvia</taxon>
        <taxon>Autobranchia</taxon>
        <taxon>Pteriomorphia</taxon>
        <taxon>Mytilida</taxon>
        <taxon>Mytiloidea</taxon>
        <taxon>Mytilidae</taxon>
        <taxon>Mytilinae</taxon>
        <taxon>Mytilus</taxon>
    </lineage>
</organism>
<feature type="compositionally biased region" description="Basic residues" evidence="1">
    <location>
        <begin position="1485"/>
        <end position="1496"/>
    </location>
</feature>
<dbReference type="EMBL" id="CAJPWZ010001113">
    <property type="protein sequence ID" value="CAG2208585.1"/>
    <property type="molecule type" value="Genomic_DNA"/>
</dbReference>
<feature type="compositionally biased region" description="Basic and acidic residues" evidence="1">
    <location>
        <begin position="1113"/>
        <end position="1129"/>
    </location>
</feature>
<feature type="region of interest" description="Disordered" evidence="1">
    <location>
        <begin position="1258"/>
        <end position="1301"/>
    </location>
</feature>
<feature type="compositionally biased region" description="Basic and acidic residues" evidence="1">
    <location>
        <begin position="1402"/>
        <end position="1434"/>
    </location>
</feature>
<feature type="compositionally biased region" description="Basic and acidic residues" evidence="1">
    <location>
        <begin position="7"/>
        <end position="16"/>
    </location>
</feature>
<dbReference type="PANTHER" id="PTHR46576">
    <property type="entry name" value="BROMO ADJACENT HOMOLOGY DOMAIN-CONTAINING 1 PROTEIN"/>
    <property type="match status" value="1"/>
</dbReference>
<feature type="region of interest" description="Disordered" evidence="1">
    <location>
        <begin position="510"/>
        <end position="546"/>
    </location>
</feature>
<dbReference type="GO" id="GO:0005677">
    <property type="term" value="C:chromatin silencing complex"/>
    <property type="evidence" value="ECO:0007669"/>
    <property type="project" value="TreeGrafter"/>
</dbReference>
<feature type="compositionally biased region" description="Polar residues" evidence="1">
    <location>
        <begin position="17"/>
        <end position="30"/>
    </location>
</feature>
<feature type="compositionally biased region" description="Basic and acidic residues" evidence="1">
    <location>
        <begin position="1261"/>
        <end position="1278"/>
    </location>
</feature>
<feature type="region of interest" description="Disordered" evidence="1">
    <location>
        <begin position="354"/>
        <end position="439"/>
    </location>
</feature>
<feature type="region of interest" description="Disordered" evidence="1">
    <location>
        <begin position="622"/>
        <end position="676"/>
    </location>
</feature>
<feature type="compositionally biased region" description="Low complexity" evidence="1">
    <location>
        <begin position="1653"/>
        <end position="1662"/>
    </location>
</feature>
<accession>A0A8S3RUS5</accession>
<protein>
    <submittedName>
        <fullName evidence="3">Bromo adjacent homology domain-containing 1 protein</fullName>
    </submittedName>
</protein>
<dbReference type="OrthoDB" id="1922186at2759"/>
<dbReference type="Pfam" id="PF01426">
    <property type="entry name" value="BAH"/>
    <property type="match status" value="1"/>
</dbReference>
<feature type="domain" description="BAH" evidence="2">
    <location>
        <begin position="1844"/>
        <end position="1992"/>
    </location>
</feature>
<feature type="region of interest" description="Disordered" evidence="1">
    <location>
        <begin position="1113"/>
        <end position="1138"/>
    </location>
</feature>
<gene>
    <name evidence="3" type="ORF">MEDL_22744</name>
</gene>
<feature type="compositionally biased region" description="Basic and acidic residues" evidence="1">
    <location>
        <begin position="1690"/>
        <end position="1704"/>
    </location>
</feature>
<comment type="caution">
    <text evidence="3">The sequence shown here is derived from an EMBL/GenBank/DDBJ whole genome shotgun (WGS) entry which is preliminary data.</text>
</comment>
<feature type="region of interest" description="Disordered" evidence="1">
    <location>
        <begin position="1"/>
        <end position="102"/>
    </location>
</feature>
<dbReference type="InterPro" id="IPR053032">
    <property type="entry name" value="BAH_domain-containing"/>
</dbReference>
<feature type="compositionally biased region" description="Low complexity" evidence="1">
    <location>
        <begin position="964"/>
        <end position="987"/>
    </location>
</feature>
<feature type="region of interest" description="Disordered" evidence="1">
    <location>
        <begin position="1515"/>
        <end position="1735"/>
    </location>
</feature>
<feature type="compositionally biased region" description="Basic and acidic residues" evidence="1">
    <location>
        <begin position="364"/>
        <end position="385"/>
    </location>
</feature>
<evidence type="ECO:0000259" key="2">
    <source>
        <dbReference type="PROSITE" id="PS51038"/>
    </source>
</evidence>
<dbReference type="GO" id="GO:0000976">
    <property type="term" value="F:transcription cis-regulatory region binding"/>
    <property type="evidence" value="ECO:0007669"/>
    <property type="project" value="TreeGrafter"/>
</dbReference>
<feature type="compositionally biased region" description="Low complexity" evidence="1">
    <location>
        <begin position="995"/>
        <end position="1004"/>
    </location>
</feature>
<proteinExistence type="predicted"/>
<dbReference type="Proteomes" id="UP000683360">
    <property type="component" value="Unassembled WGS sequence"/>
</dbReference>
<feature type="compositionally biased region" description="Basic and acidic residues" evidence="1">
    <location>
        <begin position="518"/>
        <end position="546"/>
    </location>
</feature>
<feature type="compositionally biased region" description="Basic and acidic residues" evidence="1">
    <location>
        <begin position="31"/>
        <end position="41"/>
    </location>
</feature>
<feature type="compositionally biased region" description="Polar residues" evidence="1">
    <location>
        <begin position="42"/>
        <end position="75"/>
    </location>
</feature>
<evidence type="ECO:0000256" key="1">
    <source>
        <dbReference type="SAM" id="MobiDB-lite"/>
    </source>
</evidence>
<dbReference type="GO" id="GO:0031507">
    <property type="term" value="P:heterochromatin formation"/>
    <property type="evidence" value="ECO:0007669"/>
    <property type="project" value="TreeGrafter"/>
</dbReference>
<sequence length="1993" mass="222336">MSSGKMKKGDEAKQDAITESSNNADSLNNEINKEEYDKEHIIQQTLNVNIDKNNENDQNSVQQGNCSETNKQTLSLDDKDPVLQPTSSETDKQSEISVTHNTKVNIAEHRSIEEPLFSVSSRSSNDQLLSVSQRSIDEPLFSVSSTSRDGQLLPGRSTEHIEQQIVSNIDKCSISVQEKDESSKCDSDICLDDEISKLKVNLVDKESSLEKEIVVKDLSLKTSDKETSNESEIKVIELSLENKASEKQIKNENEIVVEDSSLENETLKKQISGVKEIIVTDSSLENKRSEKQTSDESEIIVEDSSWENNILGKQSTNEKEIIVEDSSLENKTSKIQTLTEKEINLEKSSLENNTLDKQTSNEILVKDSSLENKTTEKETPNKNETIKNASGFGVQSEEDSVGFDYSGKEEESEFTKDDINSKSVDTELECEDKSLSKTADSEIDQKTMELDNFLLKQSKHNSKNIQARRLKLDALVANIKSLKTAELQDNLQDEVDSSFDRTLTEVIKSSIESDQDTSDNKSDSTIQVEKEKVVESESVHSGNKEEGKISVLKARIKVEDSNCCSNVTVVPDFNSSKADKNLSDEVQDLKIKLEHVEVENYHEKQSKRSKFDCDELNKSKVSEKKSDEVQDLIKNKSSDSGKSSVSTENSIEEVQDSNSKALTKNGDTKIKDEDLNPKTISNCDNALLQSERGCEDVDEDIEIDVEKLDDISDNLLLLQSADNNKLQSDNIDIKSDTEEEIVKYTQNESCEKSKPQFLKPPIFHFDSQGDKRISDVIGNKQAVVFLGERVTKDRSIEETNKLIKLADLSQDSNQDETSKLTKLANVKPKKPVKKIEMIRQPVRRMKRVASLNALAMVNILFGKEESPRSKKSSDSKAANKKVISNKSLSKAKMLLEAKVKSILKKAKSDDQFCENVRVKKEKTSPGKITQIQKSLAKLTLDSPPSKLATKVVSPKMLAKTSPAKSPTKVSSPCKSPSKVSSPSKSPTKPSPPKSPSKVSKSPTKIKPKASAEKDKNKNLKEAKIGKKKIVDKKEVKCKISDSEKTVNKKKVVSDEDIIKKPRKKKGELMRAARTHSFPEAKIKTNIASSIDTSNISKDKKDEKCVNCQKGLNEKSKKDSSNSYKQDDKNSSAYTDSNVQYNMGHVESGGYSTHSYGVIQNLTGTCVHCSQNMYSSQGPSGFMMGQPGGLVSPCPTFTIGSVPMVQYHHPFSAGYPIQYQSHNTLPHCGCPSCYYYTPTASPLHHDTCHHNVPPPSYTALRDLNDPGHTGGRDGVDPKRSSLQNMGDSSHKEAGKSSCATKLDDMDPEIDVVGNATSYHSTCNSFNTSKGGNDDLDVEIDVVGGVPPLTFAEKDIIVETVKKKKKKENETKEKTPKSDKSGKKKEKFSASDKEKKTKSIKKRKDSENSECDKNVKRKLELKESEEKSDSSEESPKTAKSAKKKSISESSGEIITKPSKKKSISDSTDVAKKGKKKSVSESLEVTKTIKRKVLMMKKLKKKTLSQLSIDIKKAKQNSLSELSVSIKPGKKKSVSESSDVVKTGKKKSLSESSDATKKGKKKNLSELSDTVKKGKKKSLSESEDESLNEVKNKSLEESPSIVRTGKQKSSKVSQVEVKTGKKKSLCESPEEIKPAKKKKLSISSDETNSSKKKVPKTPTVVTPSVKEGKKKTDNKSENKSADSIQSKPSKSLGKVENKKPTKRKSTDDVFTNDSKSAKQRKLSTSESTKSSKDKIQLYNRSKSVDAKVLKDKNEISKTYPKRRRVASFDRQLSTESVVVRRKKSSTSTKNTSVHVVPIEKKKTEVKKVKKRNHNWEFKFPPEKRKIMVSGSMVERECYPAIIHTDGDIIYIRDVVILRSGPRKTDIPYLGKVTAFWEENDEMMMGLLWYYHPEHTDSGRLPHHLTNEIFASKHRDENSVACIDDKGYVLTYNEYCRYRGEKCRVESNLSPRPMVFPVLEDNPRSQRIPAPDVDSNTVYMCRQVYDFKLKRILKNPS</sequence>
<feature type="compositionally biased region" description="Basic and acidic residues" evidence="1">
    <location>
        <begin position="1361"/>
        <end position="1395"/>
    </location>
</feature>
<feature type="region of interest" description="Disordered" evidence="1">
    <location>
        <begin position="1361"/>
        <end position="1496"/>
    </location>
</feature>
<dbReference type="GO" id="GO:0045892">
    <property type="term" value="P:negative regulation of DNA-templated transcription"/>
    <property type="evidence" value="ECO:0007669"/>
    <property type="project" value="TreeGrafter"/>
</dbReference>
<dbReference type="Gene3D" id="2.30.30.490">
    <property type="match status" value="1"/>
</dbReference>
<evidence type="ECO:0000313" key="4">
    <source>
        <dbReference type="Proteomes" id="UP000683360"/>
    </source>
</evidence>
<evidence type="ECO:0000313" key="3">
    <source>
        <dbReference type="EMBL" id="CAG2208585.1"/>
    </source>
</evidence>
<reference evidence="3" key="1">
    <citation type="submission" date="2021-03" db="EMBL/GenBank/DDBJ databases">
        <authorList>
            <person name="Bekaert M."/>
        </authorList>
    </citation>
    <scope>NUCLEOTIDE SEQUENCE</scope>
</reference>
<dbReference type="GO" id="GO:0003682">
    <property type="term" value="F:chromatin binding"/>
    <property type="evidence" value="ECO:0007669"/>
    <property type="project" value="InterPro"/>
</dbReference>
<name>A0A8S3RUS5_MYTED</name>
<feature type="compositionally biased region" description="Basic and acidic residues" evidence="1">
    <location>
        <begin position="622"/>
        <end position="639"/>
    </location>
</feature>
<feature type="compositionally biased region" description="Basic and acidic residues" evidence="1">
    <location>
        <begin position="1009"/>
        <end position="1020"/>
    </location>
</feature>
<feature type="compositionally biased region" description="Basic and acidic residues" evidence="1">
    <location>
        <begin position="1663"/>
        <end position="1677"/>
    </location>
</feature>
<feature type="compositionally biased region" description="Low complexity" evidence="1">
    <location>
        <begin position="1445"/>
        <end position="1454"/>
    </location>
</feature>
<feature type="compositionally biased region" description="Basic and acidic residues" evidence="1">
    <location>
        <begin position="406"/>
        <end position="420"/>
    </location>
</feature>
<feature type="compositionally biased region" description="Basic and acidic residues" evidence="1">
    <location>
        <begin position="666"/>
        <end position="676"/>
    </location>
</feature>
<dbReference type="PANTHER" id="PTHR46576:SF1">
    <property type="entry name" value="BROMO ADJACENT HOMOLOGY DOMAIN-CONTAINING 1 PROTEIN"/>
    <property type="match status" value="1"/>
</dbReference>
<dbReference type="InterPro" id="IPR043151">
    <property type="entry name" value="BAH_sf"/>
</dbReference>